<dbReference type="CDD" id="cd00037">
    <property type="entry name" value="CLECT"/>
    <property type="match status" value="1"/>
</dbReference>
<dbReference type="InterPro" id="IPR018378">
    <property type="entry name" value="C-type_lectin_CS"/>
</dbReference>
<dbReference type="AlphaFoldDB" id="A0A8S3ZTT5"/>
<dbReference type="InterPro" id="IPR016187">
    <property type="entry name" value="CTDL_fold"/>
</dbReference>
<accession>A0A8S3ZTT5</accession>
<keyword evidence="1" id="KW-1015">Disulfide bond</keyword>
<organism evidence="3 4">
    <name type="scientific">Candidula unifasciata</name>
    <dbReference type="NCBI Taxonomy" id="100452"/>
    <lineage>
        <taxon>Eukaryota</taxon>
        <taxon>Metazoa</taxon>
        <taxon>Spiralia</taxon>
        <taxon>Lophotrochozoa</taxon>
        <taxon>Mollusca</taxon>
        <taxon>Gastropoda</taxon>
        <taxon>Heterobranchia</taxon>
        <taxon>Euthyneura</taxon>
        <taxon>Panpulmonata</taxon>
        <taxon>Eupulmonata</taxon>
        <taxon>Stylommatophora</taxon>
        <taxon>Helicina</taxon>
        <taxon>Helicoidea</taxon>
        <taxon>Geomitridae</taxon>
        <taxon>Candidula</taxon>
    </lineage>
</organism>
<protein>
    <recommendedName>
        <fullName evidence="2">C-type lectin domain-containing protein</fullName>
    </recommendedName>
</protein>
<dbReference type="SUPFAM" id="SSF56436">
    <property type="entry name" value="C-type lectin-like"/>
    <property type="match status" value="1"/>
</dbReference>
<evidence type="ECO:0000313" key="4">
    <source>
        <dbReference type="Proteomes" id="UP000678393"/>
    </source>
</evidence>
<dbReference type="PANTHER" id="PTHR22801:SF63">
    <property type="entry name" value="C-TYPE LECTIN DOMAIN-CONTAINING PROTEIN"/>
    <property type="match status" value="1"/>
</dbReference>
<feature type="non-terminal residue" evidence="3">
    <location>
        <position position="1"/>
    </location>
</feature>
<name>A0A8S3ZTT5_9EUPU</name>
<evidence type="ECO:0000259" key="2">
    <source>
        <dbReference type="PROSITE" id="PS50041"/>
    </source>
</evidence>
<dbReference type="EMBL" id="CAJHNH020004584">
    <property type="protein sequence ID" value="CAG5131330.1"/>
    <property type="molecule type" value="Genomic_DNA"/>
</dbReference>
<comment type="caution">
    <text evidence="3">The sequence shown here is derived from an EMBL/GenBank/DDBJ whole genome shotgun (WGS) entry which is preliminary data.</text>
</comment>
<sequence>QHIGEITSCTSVSACAVRTKQMYPHSKSFMFNAFLNTCLPGGRLDRATTTVKDAEGHLYVELKAPPNLSVISQNEATACIGIFQELLTYNEAAQRCQDMGYFLASVKNSPKLNLIVQLAGDKSLWVGCDDAVKEGRVVWKEDGSTVSTDTLATVFIDSEVNNFVNQDCCVYRNDSHKLSDYDCSVLLPYVCEVTLYNCVLNVSGP</sequence>
<feature type="domain" description="C-type lectin" evidence="2">
    <location>
        <begin position="75"/>
        <end position="192"/>
    </location>
</feature>
<keyword evidence="4" id="KW-1185">Reference proteome</keyword>
<evidence type="ECO:0000313" key="3">
    <source>
        <dbReference type="EMBL" id="CAG5131330.1"/>
    </source>
</evidence>
<reference evidence="3" key="1">
    <citation type="submission" date="2021-04" db="EMBL/GenBank/DDBJ databases">
        <authorList>
            <consortium name="Molecular Ecology Group"/>
        </authorList>
    </citation>
    <scope>NUCLEOTIDE SEQUENCE</scope>
</reference>
<dbReference type="PANTHER" id="PTHR22801">
    <property type="entry name" value="LITHOSTATHINE"/>
    <property type="match status" value="1"/>
</dbReference>
<dbReference type="PROSITE" id="PS50041">
    <property type="entry name" value="C_TYPE_LECTIN_2"/>
    <property type="match status" value="1"/>
</dbReference>
<dbReference type="InterPro" id="IPR016186">
    <property type="entry name" value="C-type_lectin-like/link_sf"/>
</dbReference>
<dbReference type="Pfam" id="PF00059">
    <property type="entry name" value="Lectin_C"/>
    <property type="match status" value="1"/>
</dbReference>
<dbReference type="Proteomes" id="UP000678393">
    <property type="component" value="Unassembled WGS sequence"/>
</dbReference>
<evidence type="ECO:0000256" key="1">
    <source>
        <dbReference type="ARBA" id="ARBA00023157"/>
    </source>
</evidence>
<dbReference type="OrthoDB" id="6146816at2759"/>
<proteinExistence type="predicted"/>
<dbReference type="Gene3D" id="3.10.100.10">
    <property type="entry name" value="Mannose-Binding Protein A, subunit A"/>
    <property type="match status" value="1"/>
</dbReference>
<dbReference type="InterPro" id="IPR001304">
    <property type="entry name" value="C-type_lectin-like"/>
</dbReference>
<dbReference type="InterPro" id="IPR050801">
    <property type="entry name" value="Ca-Dep_Lectins_ImmuneDev"/>
</dbReference>
<gene>
    <name evidence="3" type="ORF">CUNI_LOCUS16888</name>
</gene>
<dbReference type="PROSITE" id="PS00615">
    <property type="entry name" value="C_TYPE_LECTIN_1"/>
    <property type="match status" value="1"/>
</dbReference>